<dbReference type="RefSeq" id="WP_011406564.1">
    <property type="nucleotide sequence ID" value="NZ_CATZNA010000099.1"/>
</dbReference>
<feature type="transmembrane region" description="Helical" evidence="7">
    <location>
        <begin position="6"/>
        <end position="29"/>
    </location>
</feature>
<feature type="transmembrane region" description="Helical" evidence="7">
    <location>
        <begin position="41"/>
        <end position="57"/>
    </location>
</feature>
<feature type="transmembrane region" description="Helical" evidence="7">
    <location>
        <begin position="109"/>
        <end position="127"/>
    </location>
</feature>
<gene>
    <name evidence="8" type="ORF">CA615_04830</name>
</gene>
<dbReference type="Pfam" id="PF01891">
    <property type="entry name" value="CbiM"/>
    <property type="match status" value="1"/>
</dbReference>
<proteinExistence type="predicted"/>
<organism evidence="8 9">
    <name type="scientific">Methanosphaera stadtmanae</name>
    <dbReference type="NCBI Taxonomy" id="2317"/>
    <lineage>
        <taxon>Archaea</taxon>
        <taxon>Methanobacteriati</taxon>
        <taxon>Methanobacteriota</taxon>
        <taxon>Methanomada group</taxon>
        <taxon>Methanobacteria</taxon>
        <taxon>Methanobacteriales</taxon>
        <taxon>Methanobacteriaceae</taxon>
        <taxon>Methanosphaera</taxon>
    </lineage>
</organism>
<dbReference type="Gene3D" id="1.10.1760.20">
    <property type="match status" value="1"/>
</dbReference>
<dbReference type="Proteomes" id="UP000248557">
    <property type="component" value="Unassembled WGS sequence"/>
</dbReference>
<dbReference type="PANTHER" id="PTHR34229:SF1">
    <property type="entry name" value="METAL TRANSPORT PROTEIN HI_1621-RELATED"/>
    <property type="match status" value="1"/>
</dbReference>
<evidence type="ECO:0000256" key="4">
    <source>
        <dbReference type="ARBA" id="ARBA00022692"/>
    </source>
</evidence>
<keyword evidence="4 7" id="KW-0812">Transmembrane</keyword>
<keyword evidence="6 7" id="KW-0472">Membrane</keyword>
<dbReference type="GeneID" id="3855965"/>
<comment type="subcellular location">
    <subcellularLocation>
        <location evidence="1">Cell membrane</location>
        <topology evidence="1">Multi-pass membrane protein</topology>
    </subcellularLocation>
</comment>
<dbReference type="InterPro" id="IPR002751">
    <property type="entry name" value="CbiM/NikMN"/>
</dbReference>
<evidence type="ECO:0000256" key="7">
    <source>
        <dbReference type="SAM" id="Phobius"/>
    </source>
</evidence>
<dbReference type="AlphaFoldDB" id="A0A328Q1R6"/>
<feature type="transmembrane region" description="Helical" evidence="7">
    <location>
        <begin position="134"/>
        <end position="157"/>
    </location>
</feature>
<dbReference type="EMBL" id="NGJK01000060">
    <property type="protein sequence ID" value="RAP02964.1"/>
    <property type="molecule type" value="Genomic_DNA"/>
</dbReference>
<feature type="transmembrane region" description="Helical" evidence="7">
    <location>
        <begin position="163"/>
        <end position="189"/>
    </location>
</feature>
<evidence type="ECO:0000313" key="8">
    <source>
        <dbReference type="EMBL" id="RAP02964.1"/>
    </source>
</evidence>
<name>A0A328Q1R6_9EURY</name>
<dbReference type="GO" id="GO:0000041">
    <property type="term" value="P:transition metal ion transport"/>
    <property type="evidence" value="ECO:0007669"/>
    <property type="project" value="InterPro"/>
</dbReference>
<keyword evidence="2" id="KW-0813">Transport</keyword>
<reference evidence="8 9" key="1">
    <citation type="submission" date="2017-05" db="EMBL/GenBank/DDBJ databases">
        <title>Host range expansion of the Methanosphaera genus to humans and monogastric animals involves recent and extensive reduction in genome content.</title>
        <authorList>
            <person name="Hoedt E.C."/>
            <person name="Volmer J.G."/>
            <person name="Parks D.H."/>
            <person name="Rosewarne C.P."/>
            <person name="Denman S.E."/>
            <person name="Mcsweeney C.S."/>
            <person name="O Cuiv P."/>
            <person name="Hugenholtz P."/>
            <person name="Tyson G.W."/>
            <person name="Morrison M."/>
        </authorList>
    </citation>
    <scope>NUCLEOTIDE SEQUENCE [LARGE SCALE GENOMIC DNA]</scope>
    <source>
        <strain evidence="8 9">PA5</strain>
    </source>
</reference>
<comment type="caution">
    <text evidence="8">The sequence shown here is derived from an EMBL/GenBank/DDBJ whole genome shotgun (WGS) entry which is preliminary data.</text>
</comment>
<sequence length="205" mass="22327">MHIPDGIISVTPLIIFTIITICLLIVIFYKSKDILSNEKNIPLIALFIVATVIVQYIELPLPVTACVHISLITIIALYDLRTSMIVYMFVTIIQAFLGEGGISTLGVNLLNLAILAPLIAYGLYTLLSRFNKDVALFISGFGTITLLGLIVSMELAICNVYPIQYGLFTIVPVEAIVGVLEGVVTVIVMKALYKAKPELVPVMSN</sequence>
<protein>
    <recommendedName>
        <fullName evidence="10">Cobalamin biosynthesis protein CbiM</fullName>
    </recommendedName>
</protein>
<evidence type="ECO:0000256" key="3">
    <source>
        <dbReference type="ARBA" id="ARBA00022475"/>
    </source>
</evidence>
<dbReference type="OMA" id="NILTMGI"/>
<evidence type="ECO:0000256" key="1">
    <source>
        <dbReference type="ARBA" id="ARBA00004651"/>
    </source>
</evidence>
<evidence type="ECO:0000256" key="2">
    <source>
        <dbReference type="ARBA" id="ARBA00022448"/>
    </source>
</evidence>
<dbReference type="PANTHER" id="PTHR34229">
    <property type="entry name" value="METAL TRANSPORT PROTEIN HI_1621-RELATED"/>
    <property type="match status" value="1"/>
</dbReference>
<evidence type="ECO:0000256" key="6">
    <source>
        <dbReference type="ARBA" id="ARBA00023136"/>
    </source>
</evidence>
<dbReference type="GO" id="GO:0005886">
    <property type="term" value="C:plasma membrane"/>
    <property type="evidence" value="ECO:0007669"/>
    <property type="project" value="UniProtKB-SubCell"/>
</dbReference>
<evidence type="ECO:0008006" key="10">
    <source>
        <dbReference type="Google" id="ProtNLM"/>
    </source>
</evidence>
<accession>A0A328Q1R6</accession>
<keyword evidence="3" id="KW-1003">Cell membrane</keyword>
<evidence type="ECO:0000313" key="9">
    <source>
        <dbReference type="Proteomes" id="UP000248557"/>
    </source>
</evidence>
<evidence type="ECO:0000256" key="5">
    <source>
        <dbReference type="ARBA" id="ARBA00022989"/>
    </source>
</evidence>
<keyword evidence="5 7" id="KW-1133">Transmembrane helix</keyword>